<name>A0AAD8I0Y4_9APIA</name>
<reference evidence="1" key="2">
    <citation type="submission" date="2023-05" db="EMBL/GenBank/DDBJ databases">
        <authorList>
            <person name="Schelkunov M.I."/>
        </authorList>
    </citation>
    <scope>NUCLEOTIDE SEQUENCE</scope>
    <source>
        <strain evidence="1">Hsosn_3</strain>
        <tissue evidence="1">Leaf</tissue>
    </source>
</reference>
<reference evidence="1" key="1">
    <citation type="submission" date="2023-02" db="EMBL/GenBank/DDBJ databases">
        <title>Genome of toxic invasive species Heracleum sosnowskyi carries increased number of genes despite the absence of recent whole-genome duplications.</title>
        <authorList>
            <person name="Schelkunov M."/>
            <person name="Shtratnikova V."/>
            <person name="Makarenko M."/>
            <person name="Klepikova A."/>
            <person name="Omelchenko D."/>
            <person name="Novikova G."/>
            <person name="Obukhova E."/>
            <person name="Bogdanov V."/>
            <person name="Penin A."/>
            <person name="Logacheva M."/>
        </authorList>
    </citation>
    <scope>NUCLEOTIDE SEQUENCE</scope>
    <source>
        <strain evidence="1">Hsosn_3</strain>
        <tissue evidence="1">Leaf</tissue>
    </source>
</reference>
<organism evidence="1 2">
    <name type="scientific">Heracleum sosnowskyi</name>
    <dbReference type="NCBI Taxonomy" id="360622"/>
    <lineage>
        <taxon>Eukaryota</taxon>
        <taxon>Viridiplantae</taxon>
        <taxon>Streptophyta</taxon>
        <taxon>Embryophyta</taxon>
        <taxon>Tracheophyta</taxon>
        <taxon>Spermatophyta</taxon>
        <taxon>Magnoliopsida</taxon>
        <taxon>eudicotyledons</taxon>
        <taxon>Gunneridae</taxon>
        <taxon>Pentapetalae</taxon>
        <taxon>asterids</taxon>
        <taxon>campanulids</taxon>
        <taxon>Apiales</taxon>
        <taxon>Apiaceae</taxon>
        <taxon>Apioideae</taxon>
        <taxon>apioid superclade</taxon>
        <taxon>Tordylieae</taxon>
        <taxon>Tordyliinae</taxon>
        <taxon>Heracleum</taxon>
    </lineage>
</organism>
<sequence>MRKDEKPLTKPDFGVDSVDVSQTNQFLGSHLFVPKRCRLVGYSRMECFRSLSVQRAKTSAEDEKPLTKPDFGVASVDVSQTNQFIGSRKDLNSLPKIPELLQVLERQKYMGLIFLLKECRISPIILLVF</sequence>
<evidence type="ECO:0000313" key="1">
    <source>
        <dbReference type="EMBL" id="KAK1376062.1"/>
    </source>
</evidence>
<dbReference type="EMBL" id="JAUIZM010000007">
    <property type="protein sequence ID" value="KAK1376062.1"/>
    <property type="molecule type" value="Genomic_DNA"/>
</dbReference>
<keyword evidence="2" id="KW-1185">Reference proteome</keyword>
<dbReference type="AlphaFoldDB" id="A0AAD8I0Y4"/>
<protein>
    <submittedName>
        <fullName evidence="1">Uncharacterized protein</fullName>
    </submittedName>
</protein>
<dbReference type="Proteomes" id="UP001237642">
    <property type="component" value="Unassembled WGS sequence"/>
</dbReference>
<gene>
    <name evidence="1" type="ORF">POM88_032255</name>
</gene>
<proteinExistence type="predicted"/>
<evidence type="ECO:0000313" key="2">
    <source>
        <dbReference type="Proteomes" id="UP001237642"/>
    </source>
</evidence>
<accession>A0AAD8I0Y4</accession>
<comment type="caution">
    <text evidence="1">The sequence shown here is derived from an EMBL/GenBank/DDBJ whole genome shotgun (WGS) entry which is preliminary data.</text>
</comment>